<reference evidence="1 2" key="1">
    <citation type="submission" date="2020-11" db="EMBL/GenBank/DDBJ databases">
        <title>Treponema Peruensis nv. sp., first commensal Treponema isolated from human feces.</title>
        <authorList>
            <person name="Belkhou C."/>
            <person name="Raes J."/>
        </authorList>
    </citation>
    <scope>NUCLEOTIDE SEQUENCE [LARGE SCALE GENOMIC DNA]</scope>
    <source>
        <strain evidence="1 2">RCC2812</strain>
    </source>
</reference>
<organism evidence="1 2">
    <name type="scientific">Treponema peruense</name>
    <dbReference type="NCBI Taxonomy" id="2787628"/>
    <lineage>
        <taxon>Bacteria</taxon>
        <taxon>Pseudomonadati</taxon>
        <taxon>Spirochaetota</taxon>
        <taxon>Spirochaetia</taxon>
        <taxon>Spirochaetales</taxon>
        <taxon>Treponemataceae</taxon>
        <taxon>Treponema</taxon>
    </lineage>
</organism>
<keyword evidence="2" id="KW-1185">Reference proteome</keyword>
<evidence type="ECO:0000313" key="2">
    <source>
        <dbReference type="Proteomes" id="UP000595224"/>
    </source>
</evidence>
<name>A0A7T3RB98_9SPIR</name>
<dbReference type="KEGG" id="tper:IWA51_06455"/>
<protein>
    <submittedName>
        <fullName evidence="1">Purine biosynthesis protein PurH</fullName>
    </submittedName>
</protein>
<dbReference type="EMBL" id="CP064936">
    <property type="protein sequence ID" value="QPZ99926.1"/>
    <property type="molecule type" value="Genomic_DNA"/>
</dbReference>
<dbReference type="AlphaFoldDB" id="A0A7T3RB98"/>
<gene>
    <name evidence="1" type="ORF">IWA51_06455</name>
</gene>
<dbReference type="Proteomes" id="UP000595224">
    <property type="component" value="Chromosome"/>
</dbReference>
<evidence type="ECO:0000313" key="1">
    <source>
        <dbReference type="EMBL" id="QPZ99926.1"/>
    </source>
</evidence>
<proteinExistence type="predicted"/>
<sequence>MKSILIKDTTKEERAKIVADSLGDDYELGCGYESAGINYDLYIEGKKELRELNSEARCGFEVAYPEESYSSSCMKF</sequence>
<dbReference type="RefSeq" id="WP_198441832.1">
    <property type="nucleotide sequence ID" value="NZ_CBCSHE010000003.1"/>
</dbReference>
<accession>A0A7T3RB98</accession>